<dbReference type="Gene3D" id="3.30.460.10">
    <property type="entry name" value="Beta Polymerase, domain 2"/>
    <property type="match status" value="1"/>
</dbReference>
<comment type="function">
    <text evidence="2">Functions as a ribosomal silencing factor. Interacts with ribosomal protein uL14 (rplN), blocking formation of intersubunit bridge B8. Prevents association of the 30S and 50S ribosomal subunits and the formation of functional ribosomes, thus repressing translation.</text>
</comment>
<evidence type="ECO:0000313" key="3">
    <source>
        <dbReference type="EMBL" id="PXA03952.1"/>
    </source>
</evidence>
<dbReference type="PANTHER" id="PTHR21043:SF0">
    <property type="entry name" value="MITOCHONDRIAL ASSEMBLY OF RIBOSOMAL LARGE SUBUNIT PROTEIN 1"/>
    <property type="match status" value="1"/>
</dbReference>
<comment type="subunit">
    <text evidence="2">Interacts with ribosomal protein uL14 (rplN).</text>
</comment>
<evidence type="ECO:0000256" key="2">
    <source>
        <dbReference type="HAMAP-Rule" id="MF_01477"/>
    </source>
</evidence>
<dbReference type="InterPro" id="IPR043519">
    <property type="entry name" value="NT_sf"/>
</dbReference>
<evidence type="ECO:0000256" key="1">
    <source>
        <dbReference type="ARBA" id="ARBA00010574"/>
    </source>
</evidence>
<protein>
    <recommendedName>
        <fullName evidence="2">Ribosomal silencing factor RsfS</fullName>
    </recommendedName>
</protein>
<dbReference type="PANTHER" id="PTHR21043">
    <property type="entry name" value="IOJAP SUPERFAMILY ORTHOLOG"/>
    <property type="match status" value="1"/>
</dbReference>
<dbReference type="GO" id="GO:0090071">
    <property type="term" value="P:negative regulation of ribosome biogenesis"/>
    <property type="evidence" value="ECO:0007669"/>
    <property type="project" value="UniProtKB-UniRule"/>
</dbReference>
<dbReference type="GO" id="GO:0042256">
    <property type="term" value="P:cytosolic ribosome assembly"/>
    <property type="evidence" value="ECO:0007669"/>
    <property type="project" value="UniProtKB-UniRule"/>
</dbReference>
<keyword evidence="2" id="KW-0810">Translation regulation</keyword>
<name>A0A317ZGE0_9BACT</name>
<comment type="caution">
    <text evidence="3">The sequence shown here is derived from an EMBL/GenBank/DDBJ whole genome shotgun (WGS) entry which is preliminary data.</text>
</comment>
<dbReference type="HAMAP" id="MF_01477">
    <property type="entry name" value="Iojap_RsfS"/>
    <property type="match status" value="1"/>
</dbReference>
<dbReference type="GO" id="GO:0017148">
    <property type="term" value="P:negative regulation of translation"/>
    <property type="evidence" value="ECO:0007669"/>
    <property type="project" value="UniProtKB-UniRule"/>
</dbReference>
<comment type="subcellular location">
    <subcellularLocation>
        <location evidence="2">Cytoplasm</location>
    </subcellularLocation>
</comment>
<dbReference type="InParanoid" id="A0A317ZGE0"/>
<organism evidence="3 4">
    <name type="scientific">Coraliomargarita sinensis</name>
    <dbReference type="NCBI Taxonomy" id="2174842"/>
    <lineage>
        <taxon>Bacteria</taxon>
        <taxon>Pseudomonadati</taxon>
        <taxon>Verrucomicrobiota</taxon>
        <taxon>Opitutia</taxon>
        <taxon>Puniceicoccales</taxon>
        <taxon>Coraliomargaritaceae</taxon>
        <taxon>Coraliomargarita</taxon>
    </lineage>
</organism>
<comment type="similarity">
    <text evidence="1 2">Belongs to the Iojap/RsfS family.</text>
</comment>
<dbReference type="OrthoDB" id="9793681at2"/>
<gene>
    <name evidence="2 3" type="primary">rsfS</name>
    <name evidence="3" type="ORF">DDZ13_09955</name>
</gene>
<evidence type="ECO:0000313" key="4">
    <source>
        <dbReference type="Proteomes" id="UP000247099"/>
    </source>
</evidence>
<sequence length="122" mass="13857">MPDKRNFTRKKTLEEMRCAIAAIEDKKGESIKVLDVRGKSSITDYMILVSATSEPHVKALKTTLDAKLKEAGVQLIGQEREIGSGWLVIDAFDFMVHLQTEEMRDYYKLDQLWSDAPVITLP</sequence>
<keyword evidence="4" id="KW-1185">Reference proteome</keyword>
<keyword evidence="2" id="KW-0963">Cytoplasm</keyword>
<dbReference type="EMBL" id="QHJQ01000006">
    <property type="protein sequence ID" value="PXA03952.1"/>
    <property type="molecule type" value="Genomic_DNA"/>
</dbReference>
<dbReference type="Pfam" id="PF02410">
    <property type="entry name" value="RsfS"/>
    <property type="match status" value="1"/>
</dbReference>
<dbReference type="FunCoup" id="A0A317ZGE0">
    <property type="interactions" value="406"/>
</dbReference>
<dbReference type="GO" id="GO:0005737">
    <property type="term" value="C:cytoplasm"/>
    <property type="evidence" value="ECO:0007669"/>
    <property type="project" value="UniProtKB-SubCell"/>
</dbReference>
<dbReference type="GO" id="GO:0043023">
    <property type="term" value="F:ribosomal large subunit binding"/>
    <property type="evidence" value="ECO:0007669"/>
    <property type="project" value="TreeGrafter"/>
</dbReference>
<dbReference type="NCBIfam" id="TIGR00090">
    <property type="entry name" value="rsfS_iojap_ybeB"/>
    <property type="match status" value="1"/>
</dbReference>
<dbReference type="InterPro" id="IPR004394">
    <property type="entry name" value="Iojap/RsfS/C7orf30"/>
</dbReference>
<reference evidence="3 4" key="1">
    <citation type="submission" date="2018-05" db="EMBL/GenBank/DDBJ databases">
        <title>Coraliomargarita sinensis sp. nov., isolated from a marine solar saltern.</title>
        <authorList>
            <person name="Zhou L.Y."/>
        </authorList>
    </citation>
    <scope>NUCLEOTIDE SEQUENCE [LARGE SCALE GENOMIC DNA]</scope>
    <source>
        <strain evidence="3 4">WN38</strain>
    </source>
</reference>
<proteinExistence type="inferred from homology"/>
<dbReference type="SUPFAM" id="SSF81301">
    <property type="entry name" value="Nucleotidyltransferase"/>
    <property type="match status" value="1"/>
</dbReference>
<dbReference type="RefSeq" id="WP_110131305.1">
    <property type="nucleotide sequence ID" value="NZ_QHJQ01000006.1"/>
</dbReference>
<accession>A0A317ZGE0</accession>
<dbReference type="Proteomes" id="UP000247099">
    <property type="component" value="Unassembled WGS sequence"/>
</dbReference>
<dbReference type="AlphaFoldDB" id="A0A317ZGE0"/>
<keyword evidence="2" id="KW-0678">Repressor</keyword>